<evidence type="ECO:0000313" key="2">
    <source>
        <dbReference type="Proteomes" id="UP000023541"/>
    </source>
</evidence>
<dbReference type="eggNOG" id="ENOG50340HN">
    <property type="taxonomic scope" value="Bacteria"/>
</dbReference>
<dbReference type="EMBL" id="AQRA01000016">
    <property type="protein sequence ID" value="EZH71436.1"/>
    <property type="molecule type" value="Genomic_DNA"/>
</dbReference>
<reference evidence="1 2" key="1">
    <citation type="submission" date="2014-04" db="EMBL/GenBank/DDBJ databases">
        <title>Aquimarina sp. 22II-S11-z7 Genome Sequencing.</title>
        <authorList>
            <person name="Lai Q."/>
        </authorList>
    </citation>
    <scope>NUCLEOTIDE SEQUENCE [LARGE SCALE GENOMIC DNA]</scope>
    <source>
        <strain evidence="1 2">22II-S11-z7</strain>
    </source>
</reference>
<accession>A0A023BN62</accession>
<proteinExistence type="predicted"/>
<sequence>MRFDGSKNYLRGKIECRITRNFKCMKFYSSIFLFFVLTINYGQDISQDKINISYEEFLREVGKKERDTLITQISKRYHCSEYFSGNIYYYYKDDQLKLIKHIYKQNWDNSLEYYYIKNDTLQLFTTFTEIIRSNTRYTKSERESSFSMEKVLDVTENRTFLRQNHIVMCHERQDMKKQSEWDQDFFNTLNFKKADCTIDVEDLRYKYRTLRKAEKKLVKYGGKPHNCIFYLW</sequence>
<name>A0A023BN62_9FLAO</name>
<dbReference type="Proteomes" id="UP000023541">
    <property type="component" value="Unassembled WGS sequence"/>
</dbReference>
<comment type="caution">
    <text evidence="1">The sequence shown here is derived from an EMBL/GenBank/DDBJ whole genome shotgun (WGS) entry which is preliminary data.</text>
</comment>
<evidence type="ECO:0000313" key="1">
    <source>
        <dbReference type="EMBL" id="EZH71436.1"/>
    </source>
</evidence>
<protein>
    <submittedName>
        <fullName evidence="1">Uncharacterized protein</fullName>
    </submittedName>
</protein>
<organism evidence="1 2">
    <name type="scientific">Aquimarina atlantica</name>
    <dbReference type="NCBI Taxonomy" id="1317122"/>
    <lineage>
        <taxon>Bacteria</taxon>
        <taxon>Pseudomonadati</taxon>
        <taxon>Bacteroidota</taxon>
        <taxon>Flavobacteriia</taxon>
        <taxon>Flavobacteriales</taxon>
        <taxon>Flavobacteriaceae</taxon>
        <taxon>Aquimarina</taxon>
    </lineage>
</organism>
<keyword evidence="2" id="KW-1185">Reference proteome</keyword>
<dbReference type="STRING" id="1317122.ATO12_07510"/>
<gene>
    <name evidence="1" type="ORF">ATO12_07510</name>
</gene>
<dbReference type="AlphaFoldDB" id="A0A023BN62"/>